<dbReference type="SUPFAM" id="SSF48726">
    <property type="entry name" value="Immunoglobulin"/>
    <property type="match status" value="1"/>
</dbReference>
<proteinExistence type="predicted"/>
<sequence>MLVIISLLFTGFTSKEEKRLDIPLMLTDMLQQNLPPKILSATPLSLEIVIKEGDRATFSITFEKAEAGAKVSVTREGGSLGENCIYSSNESSVNVTIINTRMEDAGRYVITLTNKYGSTSILFSVYVAPDFTISE</sequence>
<dbReference type="AlphaFoldDB" id="A0A3Q9IT10"/>
<feature type="domain" description="Immunoglobulin" evidence="1">
    <location>
        <begin position="45"/>
        <end position="128"/>
    </location>
</feature>
<keyword evidence="3" id="KW-1185">Reference proteome</keyword>
<evidence type="ECO:0000313" key="3">
    <source>
        <dbReference type="Proteomes" id="UP000270673"/>
    </source>
</evidence>
<dbReference type="InterPro" id="IPR036179">
    <property type="entry name" value="Ig-like_dom_sf"/>
</dbReference>
<dbReference type="KEGG" id="buy:D8S85_12055"/>
<dbReference type="Pfam" id="PF07679">
    <property type="entry name" value="I-set"/>
    <property type="match status" value="1"/>
</dbReference>
<dbReference type="InterPro" id="IPR013098">
    <property type="entry name" value="Ig_I-set"/>
</dbReference>
<organism evidence="2 3">
    <name type="scientific">Butyricimonas faecalis</name>
    <dbReference type="NCBI Taxonomy" id="2093856"/>
    <lineage>
        <taxon>Bacteria</taxon>
        <taxon>Pseudomonadati</taxon>
        <taxon>Bacteroidota</taxon>
        <taxon>Bacteroidia</taxon>
        <taxon>Bacteroidales</taxon>
        <taxon>Odoribacteraceae</taxon>
        <taxon>Butyricimonas</taxon>
    </lineage>
</organism>
<dbReference type="SMART" id="SM00409">
    <property type="entry name" value="IG"/>
    <property type="match status" value="1"/>
</dbReference>
<dbReference type="Proteomes" id="UP000270673">
    <property type="component" value="Chromosome"/>
</dbReference>
<protein>
    <submittedName>
        <fullName evidence="2">Immunoglobulin domain-containing protein</fullName>
    </submittedName>
</protein>
<evidence type="ECO:0000259" key="1">
    <source>
        <dbReference type="SMART" id="SM00409"/>
    </source>
</evidence>
<dbReference type="InterPro" id="IPR013783">
    <property type="entry name" value="Ig-like_fold"/>
</dbReference>
<name>A0A3Q9IT10_9BACT</name>
<dbReference type="EMBL" id="CP032819">
    <property type="protein sequence ID" value="AZS30202.1"/>
    <property type="molecule type" value="Genomic_DNA"/>
</dbReference>
<dbReference type="Gene3D" id="2.60.40.10">
    <property type="entry name" value="Immunoglobulins"/>
    <property type="match status" value="1"/>
</dbReference>
<gene>
    <name evidence="2" type="ORF">D8S85_12055</name>
</gene>
<accession>A0A3Q9IT10</accession>
<evidence type="ECO:0000313" key="2">
    <source>
        <dbReference type="EMBL" id="AZS30202.1"/>
    </source>
</evidence>
<reference evidence="2 3" key="1">
    <citation type="submission" date="2018-10" db="EMBL/GenBank/DDBJ databases">
        <title>Butyricimonas faecalis sp. nov., isolated from human faeces and emended description of the genus Butyricimonas.</title>
        <authorList>
            <person name="Le Roy T."/>
            <person name="Van der Smissen P."/>
            <person name="Paquot A."/>
            <person name="Delzenne N."/>
            <person name="Muccioli G."/>
            <person name="Collet J.-F."/>
            <person name="Cani P.D."/>
        </authorList>
    </citation>
    <scope>NUCLEOTIDE SEQUENCE [LARGE SCALE GENOMIC DNA]</scope>
    <source>
        <strain evidence="2 3">H184</strain>
    </source>
</reference>
<dbReference type="InterPro" id="IPR003599">
    <property type="entry name" value="Ig_sub"/>
</dbReference>